<accession>A0ACC1TWJ2</accession>
<gene>
    <name evidence="1" type="ORF">F5876DRAFT_78225</name>
</gene>
<dbReference type="EMBL" id="MU795187">
    <property type="protein sequence ID" value="KAJ3808953.1"/>
    <property type="molecule type" value="Genomic_DNA"/>
</dbReference>
<keyword evidence="2" id="KW-1185">Reference proteome</keyword>
<comment type="caution">
    <text evidence="1">The sequence shown here is derived from an EMBL/GenBank/DDBJ whole genome shotgun (WGS) entry which is preliminary data.</text>
</comment>
<reference evidence="1" key="1">
    <citation type="submission" date="2022-09" db="EMBL/GenBank/DDBJ databases">
        <title>A Global Phylogenomic Analysis of the Shiitake Genus Lentinula.</title>
        <authorList>
            <consortium name="DOE Joint Genome Institute"/>
            <person name="Sierra-Patev S."/>
            <person name="Min B."/>
            <person name="Naranjo-Ortiz M."/>
            <person name="Looney B."/>
            <person name="Konkel Z."/>
            <person name="Slot J.C."/>
            <person name="Sakamoto Y."/>
            <person name="Steenwyk J.L."/>
            <person name="Rokas A."/>
            <person name="Carro J."/>
            <person name="Camarero S."/>
            <person name="Ferreira P."/>
            <person name="Molpeceres G."/>
            <person name="Ruiz-Duenas F.J."/>
            <person name="Serrano A."/>
            <person name="Henrissat B."/>
            <person name="Drula E."/>
            <person name="Hughes K.W."/>
            <person name="Mata J.L."/>
            <person name="Ishikawa N.K."/>
            <person name="Vargas-Isla R."/>
            <person name="Ushijima S."/>
            <person name="Smith C.A."/>
            <person name="Ahrendt S."/>
            <person name="Andreopoulos W."/>
            <person name="He G."/>
            <person name="Labutti K."/>
            <person name="Lipzen A."/>
            <person name="Ng V."/>
            <person name="Riley R."/>
            <person name="Sandor L."/>
            <person name="Barry K."/>
            <person name="Martinez A.T."/>
            <person name="Xiao Y."/>
            <person name="Gibbons J.G."/>
            <person name="Terashima K."/>
            <person name="Grigoriev I.V."/>
            <person name="Hibbett D.S."/>
        </authorList>
    </citation>
    <scope>NUCLEOTIDE SEQUENCE</scope>
    <source>
        <strain evidence="1">TMI1499</strain>
    </source>
</reference>
<proteinExistence type="predicted"/>
<name>A0ACC1TWJ2_9AGAR</name>
<evidence type="ECO:0000313" key="1">
    <source>
        <dbReference type="EMBL" id="KAJ3808953.1"/>
    </source>
</evidence>
<sequence length="625" mass="66466">MSYKQYALFPSNPATERGISTKLSASKDRIVYASGKTIVIRDLKNPKSSISYNGHIQNATIARISPSGYYCASGDAGGTVRVWDTVGEDHALKGEYKVISGRIFGHAFMMDTGTSTGVISGHFKAVNAVSIRHQRPFRAATGGDDAGIIFHQGVPYKYDKSIKTHTKFVQDVRYAPSGDIFASVGSDFKIFLYDGKNGDTLDEVTDSPHKGSIMACTWSPDSKSLVTSSADCTVKLWDVETRKAITTWTVGNGVSFQQVGNTWSGESDVVSLSLSGDLNVFDIRTGDKPSRVIQGPQKPITAIAPVPALPDTFLAGTADGRVLSYSKTTGESSHLQGVNHSTLVTNLASSPTGGSAFSAGFDDCVREIGSDGTGFTSAHFSVSHLCTSDSDSEVYRPASFSLSSQPKSLAVGDDVSVFVAEIKNCIEVIRSNQKIFDLSTKYTPSAITVKGSLVAIGGESITSLSVIMITLITCQDSKVHLYQWDGKSLEDGAVPILQGNKAVVSALAFSPDGNLLASGDSSGGISLFDVKEKKLITSRWSFHTARVNSLSWTSDSKHCASGSLDTHVYIWSVAKPLKNIAIKNAGARGVNAVLWIDNSDGKTGQLVSSGADASVKVWEVTFHAA</sequence>
<organism evidence="1 2">
    <name type="scientific">Lentinula aff. lateritia</name>
    <dbReference type="NCBI Taxonomy" id="2804960"/>
    <lineage>
        <taxon>Eukaryota</taxon>
        <taxon>Fungi</taxon>
        <taxon>Dikarya</taxon>
        <taxon>Basidiomycota</taxon>
        <taxon>Agaricomycotina</taxon>
        <taxon>Agaricomycetes</taxon>
        <taxon>Agaricomycetidae</taxon>
        <taxon>Agaricales</taxon>
        <taxon>Marasmiineae</taxon>
        <taxon>Omphalotaceae</taxon>
        <taxon>Lentinula</taxon>
    </lineage>
</organism>
<dbReference type="Proteomes" id="UP001163835">
    <property type="component" value="Unassembled WGS sequence"/>
</dbReference>
<evidence type="ECO:0000313" key="2">
    <source>
        <dbReference type="Proteomes" id="UP001163835"/>
    </source>
</evidence>
<protein>
    <submittedName>
        <fullName evidence="1">WD40-repeat-containing domain protein</fullName>
    </submittedName>
</protein>